<comment type="caution">
    <text evidence="1">The sequence shown here is derived from an EMBL/GenBank/DDBJ whole genome shotgun (WGS) entry which is preliminary data.</text>
</comment>
<dbReference type="AlphaFoldDB" id="A0A178W3M1"/>
<gene>
    <name evidence="1" type="ordered locus">AXX17_At1g17520</name>
</gene>
<proteinExistence type="predicted"/>
<dbReference type="EMBL" id="LUHQ01000001">
    <property type="protein sequence ID" value="OAP12736.1"/>
    <property type="molecule type" value="Genomic_DNA"/>
</dbReference>
<sequence length="109" mass="12391">MHSSPAVRIYSAENVGEELEEAQKDYIQASVGVSPRGKLIVPQMLHCFAKKSVDDCKVALWISRHLPPRQAAFVEQCIHRRQRWGFLGSSSSKCGIVPFDSRFRYLFLP</sequence>
<dbReference type="ExpressionAtlas" id="A0A178W3M1">
    <property type="expression patterns" value="baseline and differential"/>
</dbReference>
<dbReference type="PANTHER" id="PTHR23054">
    <property type="entry name" value="TERNARY COMPLEX FACTOR MIP1, LEUCINE-ZIPPER-RELATED"/>
    <property type="match status" value="1"/>
</dbReference>
<reference evidence="2" key="1">
    <citation type="journal article" date="2016" name="Proc. Natl. Acad. Sci. U.S.A.">
        <title>Chromosome-level assembly of Arabidopsis thaliana Ler reveals the extent of translocation and inversion polymorphisms.</title>
        <authorList>
            <person name="Zapata L."/>
            <person name="Ding J."/>
            <person name="Willing E.M."/>
            <person name="Hartwig B."/>
            <person name="Bezdan D."/>
            <person name="Jiao W.B."/>
            <person name="Patel V."/>
            <person name="Velikkakam James G."/>
            <person name="Koornneef M."/>
            <person name="Ossowski S."/>
            <person name="Schneeberger K."/>
        </authorList>
    </citation>
    <scope>NUCLEOTIDE SEQUENCE [LARGE SCALE GENOMIC DNA]</scope>
    <source>
        <strain evidence="2">cv. Landsberg erecta</strain>
    </source>
</reference>
<organism evidence="1 2">
    <name type="scientific">Arabidopsis thaliana</name>
    <name type="common">Mouse-ear cress</name>
    <dbReference type="NCBI Taxonomy" id="3702"/>
    <lineage>
        <taxon>Eukaryota</taxon>
        <taxon>Viridiplantae</taxon>
        <taxon>Streptophyta</taxon>
        <taxon>Embryophyta</taxon>
        <taxon>Tracheophyta</taxon>
        <taxon>Spermatophyta</taxon>
        <taxon>Magnoliopsida</taxon>
        <taxon>eudicotyledons</taxon>
        <taxon>Gunneridae</taxon>
        <taxon>Pentapetalae</taxon>
        <taxon>rosids</taxon>
        <taxon>malvids</taxon>
        <taxon>Brassicales</taxon>
        <taxon>Brassicaceae</taxon>
        <taxon>Camelineae</taxon>
        <taxon>Arabidopsis</taxon>
    </lineage>
</organism>
<evidence type="ECO:0000313" key="1">
    <source>
        <dbReference type="EMBL" id="OAP12736.1"/>
    </source>
</evidence>
<accession>A0A178W3M1</accession>
<evidence type="ECO:0000313" key="2">
    <source>
        <dbReference type="Proteomes" id="UP000078284"/>
    </source>
</evidence>
<dbReference type="Proteomes" id="UP000078284">
    <property type="component" value="Chromosome 1"/>
</dbReference>
<dbReference type="PANTHER" id="PTHR23054:SF60">
    <property type="entry name" value="DUF547 DOMAIN-CONTAINING PROTEIN"/>
    <property type="match status" value="1"/>
</dbReference>
<protein>
    <submittedName>
        <fullName evidence="1">Uncharacterized protein</fullName>
    </submittedName>
</protein>
<name>A0A178W3M1_ARATH</name>